<keyword evidence="2" id="KW-0378">Hydrolase</keyword>
<reference evidence="2 3" key="1">
    <citation type="submission" date="2024-01" db="EMBL/GenBank/DDBJ databases">
        <title>The diversity of rhizobia nodulating Mimosa spp. in eleven states of Brazil covering several biomes is determined by host plant, location, and edaphic factors.</title>
        <authorList>
            <person name="Rouws L."/>
            <person name="Barauna A."/>
            <person name="Beukes C."/>
            <person name="De Faria S.M."/>
            <person name="Gross E."/>
            <person name="Dos Reis Junior F.B."/>
            <person name="Simon M."/>
            <person name="Maluk M."/>
            <person name="Odee D.W."/>
            <person name="Kenicer G."/>
            <person name="Young J.P.W."/>
            <person name="Reis V.M."/>
            <person name="Zilli J."/>
            <person name="James E.K."/>
        </authorList>
    </citation>
    <scope>NUCLEOTIDE SEQUENCE [LARGE SCALE GENOMIC DNA]</scope>
    <source>
        <strain evidence="2 3">JHI1651</strain>
    </source>
</reference>
<dbReference type="RefSeq" id="WP_233445277.1">
    <property type="nucleotide sequence ID" value="NZ_CP015959.1"/>
</dbReference>
<organism evidence="2 3">
    <name type="scientific">Paraburkholderia caribensis</name>
    <dbReference type="NCBI Taxonomy" id="75105"/>
    <lineage>
        <taxon>Bacteria</taxon>
        <taxon>Pseudomonadati</taxon>
        <taxon>Pseudomonadota</taxon>
        <taxon>Betaproteobacteria</taxon>
        <taxon>Burkholderiales</taxon>
        <taxon>Burkholderiaceae</taxon>
        <taxon>Paraburkholderia</taxon>
    </lineage>
</organism>
<evidence type="ECO:0000313" key="3">
    <source>
        <dbReference type="Proteomes" id="UP001462961"/>
    </source>
</evidence>
<dbReference type="GO" id="GO:0006508">
    <property type="term" value="P:proteolysis"/>
    <property type="evidence" value="ECO:0007669"/>
    <property type="project" value="UniProtKB-KW"/>
</dbReference>
<dbReference type="InterPro" id="IPR036628">
    <property type="entry name" value="Clp_N_dom_sf"/>
</dbReference>
<keyword evidence="2" id="KW-0645">Protease</keyword>
<accession>A0ABV0E0D8</accession>
<proteinExistence type="predicted"/>
<sequence>MIVAIRTDITPATSQSRRSSSFVGPEHMLAGLVEVTHSFAGDLLMKYGLTPQMLRQQAIKFAGTAEAGPQSLSDTPQRVSGSAPVDFGQWRLHVCS</sequence>
<feature type="compositionally biased region" description="Polar residues" evidence="1">
    <location>
        <begin position="10"/>
        <end position="21"/>
    </location>
</feature>
<protein>
    <submittedName>
        <fullName evidence="2">Clp protease N-terminal domain-containing protein</fullName>
    </submittedName>
</protein>
<dbReference type="SUPFAM" id="SSF81923">
    <property type="entry name" value="Double Clp-N motif"/>
    <property type="match status" value="1"/>
</dbReference>
<evidence type="ECO:0000313" key="2">
    <source>
        <dbReference type="EMBL" id="MEO1755761.1"/>
    </source>
</evidence>
<dbReference type="Gene3D" id="1.10.1780.10">
    <property type="entry name" value="Clp, N-terminal domain"/>
    <property type="match status" value="1"/>
</dbReference>
<keyword evidence="3" id="KW-1185">Reference proteome</keyword>
<evidence type="ECO:0000256" key="1">
    <source>
        <dbReference type="SAM" id="MobiDB-lite"/>
    </source>
</evidence>
<comment type="caution">
    <text evidence="2">The sequence shown here is derived from an EMBL/GenBank/DDBJ whole genome shotgun (WGS) entry which is preliminary data.</text>
</comment>
<name>A0ABV0E0D8_9BURK</name>
<dbReference type="EMBL" id="JAYLVJ010000019">
    <property type="protein sequence ID" value="MEO1755761.1"/>
    <property type="molecule type" value="Genomic_DNA"/>
</dbReference>
<dbReference type="GO" id="GO:0008233">
    <property type="term" value="F:peptidase activity"/>
    <property type="evidence" value="ECO:0007669"/>
    <property type="project" value="UniProtKB-KW"/>
</dbReference>
<feature type="region of interest" description="Disordered" evidence="1">
    <location>
        <begin position="1"/>
        <end position="21"/>
    </location>
</feature>
<gene>
    <name evidence="2" type="ORF">VOI32_17690</name>
</gene>
<dbReference type="Proteomes" id="UP001462961">
    <property type="component" value="Unassembled WGS sequence"/>
</dbReference>